<dbReference type="GO" id="GO:0008705">
    <property type="term" value="F:methionine synthase activity"/>
    <property type="evidence" value="ECO:0007669"/>
    <property type="project" value="TreeGrafter"/>
</dbReference>
<dbReference type="Gene3D" id="3.20.20.330">
    <property type="entry name" value="Homocysteine-binding-like domain"/>
    <property type="match status" value="1"/>
</dbReference>
<evidence type="ECO:0000256" key="2">
    <source>
        <dbReference type="ARBA" id="ARBA00022679"/>
    </source>
</evidence>
<keyword evidence="3" id="KW-0862">Zinc</keyword>
<feature type="domain" description="Hcy-binding" evidence="4">
    <location>
        <begin position="1"/>
        <end position="99"/>
    </location>
</feature>
<keyword evidence="2 3" id="KW-0808">Transferase</keyword>
<feature type="binding site" evidence="3">
    <location>
        <position position="84"/>
    </location>
    <ligand>
        <name>Zn(2+)</name>
        <dbReference type="ChEBI" id="CHEBI:29105"/>
    </ligand>
</feature>
<comment type="cofactor">
    <cofactor evidence="3">
        <name>Zn(2+)</name>
        <dbReference type="ChEBI" id="CHEBI:29105"/>
    </cofactor>
</comment>
<dbReference type="PROSITE" id="PS50970">
    <property type="entry name" value="HCY"/>
    <property type="match status" value="1"/>
</dbReference>
<dbReference type="AlphaFoldDB" id="A0A7V2AVY9"/>
<dbReference type="Pfam" id="PF02574">
    <property type="entry name" value="S-methyl_trans"/>
    <property type="match status" value="1"/>
</dbReference>
<evidence type="ECO:0000313" key="5">
    <source>
        <dbReference type="EMBL" id="HER44235.1"/>
    </source>
</evidence>
<keyword evidence="1 3" id="KW-0489">Methyltransferase</keyword>
<dbReference type="InterPro" id="IPR036589">
    <property type="entry name" value="HCY_dom_sf"/>
</dbReference>
<feature type="non-terminal residue" evidence="5">
    <location>
        <position position="1"/>
    </location>
</feature>
<dbReference type="SUPFAM" id="SSF82282">
    <property type="entry name" value="Homocysteine S-methyltransferase"/>
    <property type="match status" value="1"/>
</dbReference>
<evidence type="ECO:0000259" key="4">
    <source>
        <dbReference type="PROSITE" id="PS50970"/>
    </source>
</evidence>
<dbReference type="InterPro" id="IPR003726">
    <property type="entry name" value="HCY_dom"/>
</dbReference>
<dbReference type="PANTHER" id="PTHR45833">
    <property type="entry name" value="METHIONINE SYNTHASE"/>
    <property type="match status" value="1"/>
</dbReference>
<evidence type="ECO:0000256" key="1">
    <source>
        <dbReference type="ARBA" id="ARBA00022603"/>
    </source>
</evidence>
<dbReference type="EMBL" id="DSEC01000515">
    <property type="protein sequence ID" value="HER44235.1"/>
    <property type="molecule type" value="Genomic_DNA"/>
</dbReference>
<protein>
    <submittedName>
        <fullName evidence="5">5-methyltetrahydrofolate--homocysteine methyltransferase</fullName>
    </submittedName>
</protein>
<comment type="caution">
    <text evidence="5">The sequence shown here is derived from an EMBL/GenBank/DDBJ whole genome shotgun (WGS) entry which is preliminary data.</text>
</comment>
<keyword evidence="3" id="KW-0479">Metal-binding</keyword>
<sequence length="110" mass="11354">EKAAAALAAEGADAIGANCTLTSDDMLGLAEEFRALTDVPLLFQPNAGQPVIERGRAVYRQSPEDFASDIELIVKAGANAVGGCCGTSPDFIRAIHERLTHMSRPGGAGA</sequence>
<evidence type="ECO:0000256" key="3">
    <source>
        <dbReference type="PROSITE-ProRule" id="PRU00333"/>
    </source>
</evidence>
<dbReference type="GO" id="GO:0032259">
    <property type="term" value="P:methylation"/>
    <property type="evidence" value="ECO:0007669"/>
    <property type="project" value="UniProtKB-KW"/>
</dbReference>
<feature type="binding site" evidence="3">
    <location>
        <position position="19"/>
    </location>
    <ligand>
        <name>Zn(2+)</name>
        <dbReference type="ChEBI" id="CHEBI:29105"/>
    </ligand>
</feature>
<dbReference type="InterPro" id="IPR050554">
    <property type="entry name" value="Met_Synthase/Corrinoid"/>
</dbReference>
<accession>A0A7V2AVY9</accession>
<feature type="binding site" evidence="3">
    <location>
        <position position="85"/>
    </location>
    <ligand>
        <name>Zn(2+)</name>
        <dbReference type="ChEBI" id="CHEBI:29105"/>
    </ligand>
</feature>
<proteinExistence type="predicted"/>
<dbReference type="GO" id="GO:0005829">
    <property type="term" value="C:cytosol"/>
    <property type="evidence" value="ECO:0007669"/>
    <property type="project" value="TreeGrafter"/>
</dbReference>
<organism evidence="5">
    <name type="scientific">Eiseniibacteriota bacterium</name>
    <dbReference type="NCBI Taxonomy" id="2212470"/>
    <lineage>
        <taxon>Bacteria</taxon>
        <taxon>Candidatus Eiseniibacteriota</taxon>
    </lineage>
</organism>
<reference evidence="5" key="1">
    <citation type="journal article" date="2020" name="mSystems">
        <title>Genome- and Community-Level Interaction Insights into Carbon Utilization and Element Cycling Functions of Hydrothermarchaeota in Hydrothermal Sediment.</title>
        <authorList>
            <person name="Zhou Z."/>
            <person name="Liu Y."/>
            <person name="Xu W."/>
            <person name="Pan J."/>
            <person name="Luo Z.H."/>
            <person name="Li M."/>
        </authorList>
    </citation>
    <scope>NUCLEOTIDE SEQUENCE [LARGE SCALE GENOMIC DNA]</scope>
    <source>
        <strain evidence="5">SpSt-1233</strain>
    </source>
</reference>
<dbReference type="GO" id="GO:0046872">
    <property type="term" value="F:metal ion binding"/>
    <property type="evidence" value="ECO:0007669"/>
    <property type="project" value="UniProtKB-KW"/>
</dbReference>
<gene>
    <name evidence="5" type="ORF">ENO08_07240</name>
</gene>
<dbReference type="Proteomes" id="UP000886069">
    <property type="component" value="Unassembled WGS sequence"/>
</dbReference>
<name>A0A7V2AVY9_UNCEI</name>